<dbReference type="NCBIfam" id="TIGR02242">
    <property type="entry name" value="tail_TIGR02242"/>
    <property type="match status" value="1"/>
</dbReference>
<dbReference type="HOGENOM" id="CLU_1501944_0_0_11"/>
<dbReference type="eggNOG" id="COG4385">
    <property type="taxonomic scope" value="Bacteria"/>
</dbReference>
<name>C8XH93_NAKMY</name>
<dbReference type="Proteomes" id="UP000002218">
    <property type="component" value="Chromosome"/>
</dbReference>
<protein>
    <submittedName>
        <fullName evidence="1">Phage tail protein</fullName>
    </submittedName>
</protein>
<dbReference type="EMBL" id="CP001737">
    <property type="protein sequence ID" value="ACV78299.1"/>
    <property type="molecule type" value="Genomic_DNA"/>
</dbReference>
<proteinExistence type="predicted"/>
<dbReference type="RefSeq" id="WP_015747200.1">
    <property type="nucleotide sequence ID" value="NC_013235.1"/>
</dbReference>
<reference evidence="1 2" key="2">
    <citation type="journal article" date="2010" name="Stand. Genomic Sci.">
        <title>Complete genome sequence of Nakamurella multipartita type strain (Y-104).</title>
        <authorList>
            <person name="Tice H."/>
            <person name="Mayilraj S."/>
            <person name="Sims D."/>
            <person name="Lapidus A."/>
            <person name="Nolan M."/>
            <person name="Lucas S."/>
            <person name="Glavina Del Rio T."/>
            <person name="Copeland A."/>
            <person name="Cheng J.F."/>
            <person name="Meincke L."/>
            <person name="Bruce D."/>
            <person name="Goodwin L."/>
            <person name="Pitluck S."/>
            <person name="Ivanova N."/>
            <person name="Mavromatis K."/>
            <person name="Ovchinnikova G."/>
            <person name="Pati A."/>
            <person name="Chen A."/>
            <person name="Palaniappan K."/>
            <person name="Land M."/>
            <person name="Hauser L."/>
            <person name="Chang Y.J."/>
            <person name="Jeffries C.D."/>
            <person name="Detter J.C."/>
            <person name="Brettin T."/>
            <person name="Rohde M."/>
            <person name="Goker M."/>
            <person name="Bristow J."/>
            <person name="Eisen J.A."/>
            <person name="Markowitz V."/>
            <person name="Hugenholtz P."/>
            <person name="Kyrpides N.C."/>
            <person name="Klenk H.P."/>
            <person name="Chen F."/>
        </authorList>
    </citation>
    <scope>NUCLEOTIDE SEQUENCE [LARGE SCALE GENOMIC DNA]</scope>
    <source>
        <strain evidence="2">ATCC 700099 / DSM 44233 / CIP 104796 / JCM 9543 / NBRC 105858 / Y-104</strain>
    </source>
</reference>
<reference evidence="2" key="1">
    <citation type="submission" date="2009-09" db="EMBL/GenBank/DDBJ databases">
        <title>The complete genome of Nakamurella multipartita DSM 44233.</title>
        <authorList>
            <consortium name="US DOE Joint Genome Institute (JGI-PGF)"/>
            <person name="Lucas S."/>
            <person name="Copeland A."/>
            <person name="Lapidus A."/>
            <person name="Glavina del Rio T."/>
            <person name="Dalin E."/>
            <person name="Tice H."/>
            <person name="Bruce D."/>
            <person name="Goodwin L."/>
            <person name="Pitluck S."/>
            <person name="Kyrpides N."/>
            <person name="Mavromatis K."/>
            <person name="Ivanova N."/>
            <person name="Ovchinnikova G."/>
            <person name="Sims D."/>
            <person name="Meincke L."/>
            <person name="Brettin T."/>
            <person name="Detter J.C."/>
            <person name="Han C."/>
            <person name="Larimer F."/>
            <person name="Land M."/>
            <person name="Hauser L."/>
            <person name="Markowitz V."/>
            <person name="Cheng J.-F."/>
            <person name="Hugenholtz P."/>
            <person name="Woyke T."/>
            <person name="Wu D."/>
            <person name="Klenk H.-P."/>
            <person name="Eisen J.A."/>
        </authorList>
    </citation>
    <scope>NUCLEOTIDE SEQUENCE [LARGE SCALE GENOMIC DNA]</scope>
    <source>
        <strain evidence="2">ATCC 700099 / DSM 44233 / CIP 104796 / JCM 9543 / NBRC 105858 / Y-104</strain>
    </source>
</reference>
<dbReference type="InterPro" id="IPR011748">
    <property type="entry name" value="Unchr_phage_tail-like"/>
</dbReference>
<evidence type="ECO:0000313" key="2">
    <source>
        <dbReference type="Proteomes" id="UP000002218"/>
    </source>
</evidence>
<sequence length="179" mass="19367">MTRGLVPGLASPYPIGATLPAVFLGDSFTQRWCAALDEVLAPIITTLDSLPAYLDPATAPEDMLPWLAGWMGIALDGHQSAERQRELVQIGVELLQWRGTARGIRAAVRALFDLDPELIESGGTGQSTEPGSALPGTDQPELMVRLRVPNPEEFDVRRLDALVDMAKPAHIPHRVEITG</sequence>
<dbReference type="AlphaFoldDB" id="C8XH93"/>
<dbReference type="Pfam" id="PF09684">
    <property type="entry name" value="Tail_P2_I"/>
    <property type="match status" value="1"/>
</dbReference>
<dbReference type="STRING" id="479431.Namu_1910"/>
<dbReference type="OrthoDB" id="370073at2"/>
<dbReference type="InParanoid" id="C8XH93"/>
<dbReference type="InterPro" id="IPR006521">
    <property type="entry name" value="Tail_protein_I"/>
</dbReference>
<gene>
    <name evidence="1" type="ordered locus">Namu_1910</name>
</gene>
<dbReference type="KEGG" id="nml:Namu_1910"/>
<keyword evidence="2" id="KW-1185">Reference proteome</keyword>
<organism evidence="1 2">
    <name type="scientific">Nakamurella multipartita (strain ATCC 700099 / DSM 44233 / CIP 104796 / JCM 9543 / NBRC 105858 / Y-104)</name>
    <name type="common">Microsphaera multipartita</name>
    <dbReference type="NCBI Taxonomy" id="479431"/>
    <lineage>
        <taxon>Bacteria</taxon>
        <taxon>Bacillati</taxon>
        <taxon>Actinomycetota</taxon>
        <taxon>Actinomycetes</taxon>
        <taxon>Nakamurellales</taxon>
        <taxon>Nakamurellaceae</taxon>
        <taxon>Nakamurella</taxon>
    </lineage>
</organism>
<accession>C8XH93</accession>
<evidence type="ECO:0000313" key="1">
    <source>
        <dbReference type="EMBL" id="ACV78299.1"/>
    </source>
</evidence>